<dbReference type="InterPro" id="IPR036565">
    <property type="entry name" value="Mur-like_cat_sf"/>
</dbReference>
<evidence type="ECO:0000256" key="2">
    <source>
        <dbReference type="ARBA" id="ARBA00022598"/>
    </source>
</evidence>
<dbReference type="InterPro" id="IPR005863">
    <property type="entry name" value="UDP-N-AcMur_synth"/>
</dbReference>
<evidence type="ECO:0000256" key="4">
    <source>
        <dbReference type="ARBA" id="ARBA00022741"/>
    </source>
</evidence>
<dbReference type="SUPFAM" id="SSF53244">
    <property type="entry name" value="MurD-like peptide ligases, peptide-binding domain"/>
    <property type="match status" value="1"/>
</dbReference>
<keyword evidence="9 10" id="KW-0961">Cell wall biogenesis/degradation</keyword>
<dbReference type="SUPFAM" id="SSF53623">
    <property type="entry name" value="MurD-like peptide ligases, catalytic domain"/>
    <property type="match status" value="1"/>
</dbReference>
<dbReference type="InterPro" id="IPR036615">
    <property type="entry name" value="Mur_ligase_C_dom_sf"/>
</dbReference>
<comment type="function">
    <text evidence="10 11">Involved in cell wall formation. Catalyzes the final step in the synthesis of UDP-N-acetylmuramoyl-pentapeptide, the precursor of murein.</text>
</comment>
<evidence type="ECO:0000313" key="16">
    <source>
        <dbReference type="Proteomes" id="UP001529340"/>
    </source>
</evidence>
<dbReference type="EC" id="6.3.2.10" evidence="10 11"/>
<organism evidence="15 16">
    <name type="scientific">Amedibacillus dolichus</name>
    <dbReference type="NCBI Taxonomy" id="31971"/>
    <lineage>
        <taxon>Bacteria</taxon>
        <taxon>Bacillati</taxon>
        <taxon>Bacillota</taxon>
        <taxon>Erysipelotrichia</taxon>
        <taxon>Erysipelotrichales</taxon>
        <taxon>Erysipelotrichaceae</taxon>
        <taxon>Amedibacillus</taxon>
    </lineage>
</organism>
<evidence type="ECO:0000256" key="5">
    <source>
        <dbReference type="ARBA" id="ARBA00022840"/>
    </source>
</evidence>
<evidence type="ECO:0000259" key="14">
    <source>
        <dbReference type="Pfam" id="PF08245"/>
    </source>
</evidence>
<accession>A0ABT7UBF9</accession>
<dbReference type="NCBIfam" id="TIGR01143">
    <property type="entry name" value="murF"/>
    <property type="match status" value="1"/>
</dbReference>
<keyword evidence="5 10" id="KW-0067">ATP-binding</keyword>
<evidence type="ECO:0000259" key="13">
    <source>
        <dbReference type="Pfam" id="PF02875"/>
    </source>
</evidence>
<feature type="binding site" evidence="10">
    <location>
        <begin position="113"/>
        <end position="119"/>
    </location>
    <ligand>
        <name>ATP</name>
        <dbReference type="ChEBI" id="CHEBI:30616"/>
    </ligand>
</feature>
<comment type="pathway">
    <text evidence="10 11">Cell wall biogenesis; peptidoglycan biosynthesis.</text>
</comment>
<comment type="subcellular location">
    <subcellularLocation>
        <location evidence="10 11">Cytoplasm</location>
    </subcellularLocation>
</comment>
<feature type="domain" description="Mur ligase N-terminal catalytic" evidence="12">
    <location>
        <begin position="27"/>
        <end position="101"/>
    </location>
</feature>
<keyword evidence="1 10" id="KW-0963">Cytoplasm</keyword>
<keyword evidence="6 10" id="KW-0133">Cell shape</keyword>
<dbReference type="InterPro" id="IPR013221">
    <property type="entry name" value="Mur_ligase_cen"/>
</dbReference>
<sequence>MILRSIETIIRMLDADFIEYKDMTRMVSGVCIDSRKCTQGNLYIPIIGAHFDGHDFAAQAIEQGAVAVLWQKDHPHPPQGAAVILVDDTQQALSELAKKYRESLDLVMIGITGSNGKTSTKDILCSLLKRKYVTQKTHGNMNNEIGVPLTLLGLSDATQVAIVEMGMENRYEIDALTRLVQPDIAVITNVGEAHLENLGSIENIARAKAEIVHGLKENGVLLFNGEQDVLKLALWQEELPRGTTVKSFGHDERQDLFSYGDVTQDAGGISFHCNLLAQPASMNVYGKHQVMNALPCIYIARALGMSEAQILEGLADIEQTGLRCDLVALGAGYVLDDSYKSNRQSVLAALDTLCEFDIPRRIAILSDMLDMGDQAVRIHYDVGKALGRYPIDRVCTYGEMSRFIAQGAINAGVKDVTHYETKEALQEAVLEELDAPCILLVKGSRGMQMDSIVTYLKERRNRQHE</sequence>
<keyword evidence="2 10" id="KW-0436">Ligase</keyword>
<name>A0ABT7UBF9_9FIRM</name>
<protein>
    <recommendedName>
        <fullName evidence="10 11">UDP-N-acetylmuramoyl-tripeptide--D-alanyl-D-alanine ligase</fullName>
        <ecNumber evidence="10 11">6.3.2.10</ecNumber>
    </recommendedName>
    <alternativeName>
        <fullName evidence="10">D-alanyl-D-alanine-adding enzyme</fullName>
    </alternativeName>
</protein>
<proteinExistence type="inferred from homology"/>
<evidence type="ECO:0000259" key="12">
    <source>
        <dbReference type="Pfam" id="PF01225"/>
    </source>
</evidence>
<reference evidence="15" key="2">
    <citation type="submission" date="2023-06" db="EMBL/GenBank/DDBJ databases">
        <authorList>
            <person name="Zeman M."/>
            <person name="Kubasova T."/>
            <person name="Jahodarova E."/>
            <person name="Nykrynova M."/>
            <person name="Rychlik I."/>
        </authorList>
    </citation>
    <scope>NUCLEOTIDE SEQUENCE</scope>
    <source>
        <strain evidence="15">ET39</strain>
    </source>
</reference>
<dbReference type="InterPro" id="IPR004101">
    <property type="entry name" value="Mur_ligase_C"/>
</dbReference>
<dbReference type="SUPFAM" id="SSF63418">
    <property type="entry name" value="MurE/MurF N-terminal domain"/>
    <property type="match status" value="1"/>
</dbReference>
<keyword evidence="8 10" id="KW-0131">Cell cycle</keyword>
<comment type="similarity">
    <text evidence="10">Belongs to the MurCDEF family. MurF subfamily.</text>
</comment>
<dbReference type="PANTHER" id="PTHR43024">
    <property type="entry name" value="UDP-N-ACETYLMURAMOYL-TRIPEPTIDE--D-ALANYL-D-ALANINE LIGASE"/>
    <property type="match status" value="1"/>
</dbReference>
<dbReference type="Pfam" id="PF01225">
    <property type="entry name" value="Mur_ligase"/>
    <property type="match status" value="1"/>
</dbReference>
<evidence type="ECO:0000256" key="7">
    <source>
        <dbReference type="ARBA" id="ARBA00022984"/>
    </source>
</evidence>
<dbReference type="InterPro" id="IPR035911">
    <property type="entry name" value="MurE/MurF_N"/>
</dbReference>
<dbReference type="Pfam" id="PF02875">
    <property type="entry name" value="Mur_ligase_C"/>
    <property type="match status" value="1"/>
</dbReference>
<dbReference type="Proteomes" id="UP001529340">
    <property type="component" value="Unassembled WGS sequence"/>
</dbReference>
<dbReference type="PANTHER" id="PTHR43024:SF1">
    <property type="entry name" value="UDP-N-ACETYLMURAMOYL-TRIPEPTIDE--D-ALANYL-D-ALANINE LIGASE"/>
    <property type="match status" value="1"/>
</dbReference>
<dbReference type="InterPro" id="IPR051046">
    <property type="entry name" value="MurCDEF_CellWall_CoF430Synth"/>
</dbReference>
<dbReference type="Gene3D" id="3.40.1190.10">
    <property type="entry name" value="Mur-like, catalytic domain"/>
    <property type="match status" value="1"/>
</dbReference>
<dbReference type="RefSeq" id="WP_289607428.1">
    <property type="nucleotide sequence ID" value="NZ_JAUDCG010000015.1"/>
</dbReference>
<evidence type="ECO:0000256" key="8">
    <source>
        <dbReference type="ARBA" id="ARBA00023306"/>
    </source>
</evidence>
<feature type="domain" description="Mur ligase central" evidence="14">
    <location>
        <begin position="111"/>
        <end position="299"/>
    </location>
</feature>
<gene>
    <name evidence="10 15" type="primary">murF</name>
    <name evidence="15" type="ORF">QUV96_04860</name>
</gene>
<keyword evidence="3 10" id="KW-0132">Cell division</keyword>
<evidence type="ECO:0000256" key="1">
    <source>
        <dbReference type="ARBA" id="ARBA00022490"/>
    </source>
</evidence>
<comment type="catalytic activity">
    <reaction evidence="10 11">
        <text>D-alanyl-D-alanine + UDP-N-acetyl-alpha-D-muramoyl-L-alanyl-gamma-D-glutamyl-meso-2,6-diaminopimelate + ATP = UDP-N-acetyl-alpha-D-muramoyl-L-alanyl-gamma-D-glutamyl-meso-2,6-diaminopimeloyl-D-alanyl-D-alanine + ADP + phosphate + H(+)</text>
        <dbReference type="Rhea" id="RHEA:28374"/>
        <dbReference type="ChEBI" id="CHEBI:15378"/>
        <dbReference type="ChEBI" id="CHEBI:30616"/>
        <dbReference type="ChEBI" id="CHEBI:43474"/>
        <dbReference type="ChEBI" id="CHEBI:57822"/>
        <dbReference type="ChEBI" id="CHEBI:61386"/>
        <dbReference type="ChEBI" id="CHEBI:83905"/>
        <dbReference type="ChEBI" id="CHEBI:456216"/>
        <dbReference type="EC" id="6.3.2.10"/>
    </reaction>
</comment>
<reference evidence="15" key="1">
    <citation type="submission" date="2023-06" db="EMBL/GenBank/DDBJ databases">
        <title>Identification and characterization of horizontal gene transfer across gut microbiota members of farm animals based on homology search.</title>
        <authorList>
            <person name="Schwarzerova J."/>
            <person name="Nykrynova M."/>
            <person name="Jureckova K."/>
            <person name="Cejkova D."/>
            <person name="Rychlik I."/>
        </authorList>
    </citation>
    <scope>NUCLEOTIDE SEQUENCE</scope>
    <source>
        <strain evidence="15">ET39</strain>
    </source>
</reference>
<keyword evidence="7 10" id="KW-0573">Peptidoglycan synthesis</keyword>
<comment type="caution">
    <text evidence="15">The sequence shown here is derived from an EMBL/GenBank/DDBJ whole genome shotgun (WGS) entry which is preliminary data.</text>
</comment>
<keyword evidence="4 10" id="KW-0547">Nucleotide-binding</keyword>
<dbReference type="InterPro" id="IPR000713">
    <property type="entry name" value="Mur_ligase_N"/>
</dbReference>
<dbReference type="Gene3D" id="3.90.190.20">
    <property type="entry name" value="Mur ligase, C-terminal domain"/>
    <property type="match status" value="1"/>
</dbReference>
<evidence type="ECO:0000256" key="10">
    <source>
        <dbReference type="HAMAP-Rule" id="MF_02019"/>
    </source>
</evidence>
<evidence type="ECO:0000256" key="6">
    <source>
        <dbReference type="ARBA" id="ARBA00022960"/>
    </source>
</evidence>
<evidence type="ECO:0000256" key="9">
    <source>
        <dbReference type="ARBA" id="ARBA00023316"/>
    </source>
</evidence>
<dbReference type="Pfam" id="PF08245">
    <property type="entry name" value="Mur_ligase_M"/>
    <property type="match status" value="1"/>
</dbReference>
<feature type="domain" description="Mur ligase C-terminal" evidence="13">
    <location>
        <begin position="323"/>
        <end position="445"/>
    </location>
</feature>
<dbReference type="EMBL" id="JAUDCG010000015">
    <property type="protein sequence ID" value="MDM8156966.1"/>
    <property type="molecule type" value="Genomic_DNA"/>
</dbReference>
<dbReference type="GO" id="GO:0047480">
    <property type="term" value="F:UDP-N-acetylmuramoyl-tripeptide-D-alanyl-D-alanine ligase activity"/>
    <property type="evidence" value="ECO:0007669"/>
    <property type="project" value="UniProtKB-EC"/>
</dbReference>
<evidence type="ECO:0000256" key="3">
    <source>
        <dbReference type="ARBA" id="ARBA00022618"/>
    </source>
</evidence>
<evidence type="ECO:0000313" key="15">
    <source>
        <dbReference type="EMBL" id="MDM8156966.1"/>
    </source>
</evidence>
<dbReference type="HAMAP" id="MF_02019">
    <property type="entry name" value="MurF"/>
    <property type="match status" value="1"/>
</dbReference>
<keyword evidence="16" id="KW-1185">Reference proteome</keyword>
<dbReference type="Gene3D" id="3.40.1390.10">
    <property type="entry name" value="MurE/MurF, N-terminal domain"/>
    <property type="match status" value="1"/>
</dbReference>
<evidence type="ECO:0000256" key="11">
    <source>
        <dbReference type="RuleBase" id="RU004136"/>
    </source>
</evidence>